<dbReference type="CDD" id="cd06223">
    <property type="entry name" value="PRTases_typeI"/>
    <property type="match status" value="1"/>
</dbReference>
<reference evidence="11 12" key="1">
    <citation type="submission" date="2015-12" db="EMBL/GenBank/DDBJ databases">
        <title>The genome of Folsomia candida.</title>
        <authorList>
            <person name="Faddeeva A."/>
            <person name="Derks M.F."/>
            <person name="Anvar Y."/>
            <person name="Smit S."/>
            <person name="Van Straalen N."/>
            <person name="Roelofs D."/>
        </authorList>
    </citation>
    <scope>NUCLEOTIDE SEQUENCE [LARGE SCALE GENOMIC DNA]</scope>
    <source>
        <strain evidence="11 12">VU population</strain>
        <tissue evidence="11">Whole body</tissue>
    </source>
</reference>
<dbReference type="STRING" id="158441.A0A226DXR0"/>
<dbReference type="Gene3D" id="3.40.50.2020">
    <property type="match status" value="1"/>
</dbReference>
<keyword evidence="11" id="KW-0808">Transferase</keyword>
<gene>
    <name evidence="11" type="ORF">Fcan01_14870</name>
</gene>
<feature type="region of interest" description="Disordered" evidence="9">
    <location>
        <begin position="19"/>
        <end position="82"/>
    </location>
</feature>
<dbReference type="FunFam" id="3.40.50.2020:FF:000026">
    <property type="entry name" value="Uracil phosphoribosyltransferase homolog"/>
    <property type="match status" value="1"/>
</dbReference>
<feature type="domain" description="Phosphoribosyltransferase" evidence="10">
    <location>
        <begin position="140"/>
        <end position="318"/>
    </location>
</feature>
<sequence>MIEVESPEKTVKKMVELGKAKENMKVEPGCNGTGTSHHGQEQSAPVGIPENNSSHYQHHNNAHSNHSNPPSPIPSSCVAPSTFPNSQKMVKITADEKPHPVPVRPPSRKNLSATTPPPGPIIYVPKENEFGSNFKILPVSDQIKELQTIIRDKNTSRSDFKFYADRLIRLVIEESLNLLPFQPHQVVTPTGATYDGLKYERGNCGVSIVRSGESMEAGLRDCCRSIRIGKILVESDADTHEAHVVYARFPDDISKRKVILMYPIMSTGNTVIKSVNVLKEHHVPEDNIILANLFCTPHAVGSVLTTFPNMKILTSEIHPVSPTHFGRRYFGTD</sequence>
<evidence type="ECO:0000313" key="11">
    <source>
        <dbReference type="EMBL" id="OXA50265.1"/>
    </source>
</evidence>
<dbReference type="GO" id="GO:0005737">
    <property type="term" value="C:cytoplasm"/>
    <property type="evidence" value="ECO:0007669"/>
    <property type="project" value="UniProtKB-SubCell"/>
</dbReference>
<evidence type="ECO:0000256" key="9">
    <source>
        <dbReference type="SAM" id="MobiDB-lite"/>
    </source>
</evidence>
<keyword evidence="7" id="KW-0539">Nucleus</keyword>
<feature type="region of interest" description="Disordered" evidence="9">
    <location>
        <begin position="95"/>
        <end position="118"/>
    </location>
</feature>
<dbReference type="Pfam" id="PF14681">
    <property type="entry name" value="UPRTase"/>
    <property type="match status" value="1"/>
</dbReference>
<dbReference type="GO" id="GO:0016757">
    <property type="term" value="F:glycosyltransferase activity"/>
    <property type="evidence" value="ECO:0007669"/>
    <property type="project" value="UniProtKB-KW"/>
</dbReference>
<keyword evidence="6" id="KW-0342">GTP-binding</keyword>
<protein>
    <recommendedName>
        <fullName evidence="8">Uracil phosphoribosyltransferase homolog</fullName>
    </recommendedName>
</protein>
<evidence type="ECO:0000313" key="12">
    <source>
        <dbReference type="Proteomes" id="UP000198287"/>
    </source>
</evidence>
<evidence type="ECO:0000256" key="3">
    <source>
        <dbReference type="ARBA" id="ARBA00009516"/>
    </source>
</evidence>
<dbReference type="InterPro" id="IPR000836">
    <property type="entry name" value="PRTase_dom"/>
</dbReference>
<keyword evidence="4" id="KW-0963">Cytoplasm</keyword>
<organism evidence="11 12">
    <name type="scientific">Folsomia candida</name>
    <name type="common">Springtail</name>
    <dbReference type="NCBI Taxonomy" id="158441"/>
    <lineage>
        <taxon>Eukaryota</taxon>
        <taxon>Metazoa</taxon>
        <taxon>Ecdysozoa</taxon>
        <taxon>Arthropoda</taxon>
        <taxon>Hexapoda</taxon>
        <taxon>Collembola</taxon>
        <taxon>Entomobryomorpha</taxon>
        <taxon>Isotomoidea</taxon>
        <taxon>Isotomidae</taxon>
        <taxon>Proisotominae</taxon>
        <taxon>Folsomia</taxon>
    </lineage>
</organism>
<proteinExistence type="inferred from homology"/>
<dbReference type="OrthoDB" id="106623at2759"/>
<comment type="caution">
    <text evidence="11">The sequence shown here is derived from an EMBL/GenBank/DDBJ whole genome shotgun (WGS) entry which is preliminary data.</text>
</comment>
<keyword evidence="5" id="KW-0547">Nucleotide-binding</keyword>
<evidence type="ECO:0000259" key="10">
    <source>
        <dbReference type="Pfam" id="PF14681"/>
    </source>
</evidence>
<dbReference type="AlphaFoldDB" id="A0A226DXR0"/>
<evidence type="ECO:0000256" key="6">
    <source>
        <dbReference type="ARBA" id="ARBA00023134"/>
    </source>
</evidence>
<dbReference type="Proteomes" id="UP000198287">
    <property type="component" value="Unassembled WGS sequence"/>
</dbReference>
<evidence type="ECO:0000256" key="5">
    <source>
        <dbReference type="ARBA" id="ARBA00022741"/>
    </source>
</evidence>
<dbReference type="EMBL" id="LNIX01000009">
    <property type="protein sequence ID" value="OXA50265.1"/>
    <property type="molecule type" value="Genomic_DNA"/>
</dbReference>
<dbReference type="InterPro" id="IPR029057">
    <property type="entry name" value="PRTase-like"/>
</dbReference>
<evidence type="ECO:0000256" key="1">
    <source>
        <dbReference type="ARBA" id="ARBA00004123"/>
    </source>
</evidence>
<evidence type="ECO:0000256" key="8">
    <source>
        <dbReference type="ARBA" id="ARBA00044193"/>
    </source>
</evidence>
<evidence type="ECO:0000256" key="4">
    <source>
        <dbReference type="ARBA" id="ARBA00022490"/>
    </source>
</evidence>
<evidence type="ECO:0000256" key="7">
    <source>
        <dbReference type="ARBA" id="ARBA00023242"/>
    </source>
</evidence>
<feature type="compositionally biased region" description="Polar residues" evidence="9">
    <location>
        <begin position="33"/>
        <end position="43"/>
    </location>
</feature>
<accession>A0A226DXR0</accession>
<comment type="subcellular location">
    <subcellularLocation>
        <location evidence="2">Cytoplasm</location>
    </subcellularLocation>
    <subcellularLocation>
        <location evidence="1">Nucleus</location>
    </subcellularLocation>
</comment>
<evidence type="ECO:0000256" key="2">
    <source>
        <dbReference type="ARBA" id="ARBA00004496"/>
    </source>
</evidence>
<comment type="similarity">
    <text evidence="3">Belongs to the UPRTase family.</text>
</comment>
<name>A0A226DXR0_FOLCA</name>
<dbReference type="GO" id="GO:0005634">
    <property type="term" value="C:nucleus"/>
    <property type="evidence" value="ECO:0007669"/>
    <property type="project" value="UniProtKB-SubCell"/>
</dbReference>
<keyword evidence="12" id="KW-1185">Reference proteome</keyword>
<dbReference type="SUPFAM" id="SSF53271">
    <property type="entry name" value="PRTase-like"/>
    <property type="match status" value="1"/>
</dbReference>
<keyword evidence="11" id="KW-0328">Glycosyltransferase</keyword>
<dbReference type="GO" id="GO:0005525">
    <property type="term" value="F:GTP binding"/>
    <property type="evidence" value="ECO:0007669"/>
    <property type="project" value="UniProtKB-KW"/>
</dbReference>